<proteinExistence type="predicted"/>
<evidence type="ECO:0000313" key="2">
    <source>
        <dbReference type="EMBL" id="CAB3411598.1"/>
    </source>
</evidence>
<organism evidence="2 3">
    <name type="scientific">Caenorhabditis bovis</name>
    <dbReference type="NCBI Taxonomy" id="2654633"/>
    <lineage>
        <taxon>Eukaryota</taxon>
        <taxon>Metazoa</taxon>
        <taxon>Ecdysozoa</taxon>
        <taxon>Nematoda</taxon>
        <taxon>Chromadorea</taxon>
        <taxon>Rhabditida</taxon>
        <taxon>Rhabditina</taxon>
        <taxon>Rhabditomorpha</taxon>
        <taxon>Rhabditoidea</taxon>
        <taxon>Rhabditidae</taxon>
        <taxon>Peloderinae</taxon>
        <taxon>Caenorhabditis</taxon>
    </lineage>
</organism>
<feature type="region of interest" description="Disordered" evidence="1">
    <location>
        <begin position="143"/>
        <end position="189"/>
    </location>
</feature>
<protein>
    <submittedName>
        <fullName evidence="2">Uncharacterized protein</fullName>
    </submittedName>
</protein>
<accession>A0A8S1FEK4</accession>
<dbReference type="Proteomes" id="UP000494206">
    <property type="component" value="Unassembled WGS sequence"/>
</dbReference>
<reference evidence="2 3" key="1">
    <citation type="submission" date="2020-04" db="EMBL/GenBank/DDBJ databases">
        <authorList>
            <person name="Laetsch R D."/>
            <person name="Stevens L."/>
            <person name="Kumar S."/>
            <person name="Blaxter L. M."/>
        </authorList>
    </citation>
    <scope>NUCLEOTIDE SEQUENCE [LARGE SCALE GENOMIC DNA]</scope>
</reference>
<dbReference type="AlphaFoldDB" id="A0A8S1FEK4"/>
<feature type="region of interest" description="Disordered" evidence="1">
    <location>
        <begin position="338"/>
        <end position="362"/>
    </location>
</feature>
<evidence type="ECO:0000256" key="1">
    <source>
        <dbReference type="SAM" id="MobiDB-lite"/>
    </source>
</evidence>
<feature type="compositionally biased region" description="Basic and acidic residues" evidence="1">
    <location>
        <begin position="151"/>
        <end position="189"/>
    </location>
</feature>
<gene>
    <name evidence="2" type="ORF">CBOVIS_LOCUS12976</name>
</gene>
<name>A0A8S1FEK4_9PELO</name>
<comment type="caution">
    <text evidence="2">The sequence shown here is derived from an EMBL/GenBank/DDBJ whole genome shotgun (WGS) entry which is preliminary data.</text>
</comment>
<dbReference type="EMBL" id="CADEPM010000014">
    <property type="protein sequence ID" value="CAB3411598.1"/>
    <property type="molecule type" value="Genomic_DNA"/>
</dbReference>
<evidence type="ECO:0000313" key="3">
    <source>
        <dbReference type="Proteomes" id="UP000494206"/>
    </source>
</evidence>
<sequence length="379" mass="44094">MKSSSINNIPINFYFDASEVMPNNRSDEQSFKNPIARLYENRFENDNYEGERSFSELSFYTASEFDELVLVEQDEEMKSYHTVNCQSEKKEVDNLIQERDETEHVTENNSQGNVVANGEVTCLAEIDEKQNQDEANVQQMDQMAHVNRRPQQKDQNEREEKNQQVDDKKHQQRQNHEENKENDDPQKSIHVEIEGNVLQPHREFGRSFEVNENSLYNRWCSNMENRIVQPENQGWEFDHEKTSATSILNALECACQFPHQLWESEKQGLTNFTFPFGETWTEQVDDGLVFCYQYQPKGEDIFPLRSKNTSTAATTQPLAQPVFWSSKQENLTEQAKEIPDAAEKGVSSRVMERQSEAIQQRNEPLTYSAVAKKNLPLKS</sequence>
<keyword evidence="3" id="KW-1185">Reference proteome</keyword>